<comment type="caution">
    <text evidence="1">The sequence shown here is derived from an EMBL/GenBank/DDBJ whole genome shotgun (WGS) entry which is preliminary data.</text>
</comment>
<evidence type="ECO:0000313" key="1">
    <source>
        <dbReference type="EMBL" id="GIQ68510.1"/>
    </source>
</evidence>
<evidence type="ECO:0008006" key="3">
    <source>
        <dbReference type="Google" id="ProtNLM"/>
    </source>
</evidence>
<sequence length="98" mass="10795">MNENELRLLEQLANAHDQLARLLEAEKTVAAHMAAQTNGLPNHRGAAVGAERAYKHAGRIQENVIAYLNGIAGVLEVLAEHTGLVLREEEEDEDEDEE</sequence>
<organism evidence="1 2">
    <name type="scientific">Xylanibacillus composti</name>
    <dbReference type="NCBI Taxonomy" id="1572762"/>
    <lineage>
        <taxon>Bacteria</taxon>
        <taxon>Bacillati</taxon>
        <taxon>Bacillota</taxon>
        <taxon>Bacilli</taxon>
        <taxon>Bacillales</taxon>
        <taxon>Paenibacillaceae</taxon>
        <taxon>Xylanibacillus</taxon>
    </lineage>
</organism>
<gene>
    <name evidence="1" type="ORF">XYCOK13_13340</name>
</gene>
<accession>A0A8J4M1X0</accession>
<proteinExistence type="predicted"/>
<reference evidence="1" key="1">
    <citation type="submission" date="2021-04" db="EMBL/GenBank/DDBJ databases">
        <title>Draft genome sequence of Xylanibacillus composti strain K13.</title>
        <authorList>
            <person name="Uke A."/>
            <person name="Chhe C."/>
            <person name="Baramee S."/>
            <person name="Kosugi A."/>
        </authorList>
    </citation>
    <scope>NUCLEOTIDE SEQUENCE</scope>
    <source>
        <strain evidence="1">K13</strain>
    </source>
</reference>
<dbReference type="RefSeq" id="WP_213411081.1">
    <property type="nucleotide sequence ID" value="NZ_BOVK01000015.1"/>
</dbReference>
<name>A0A8J4M1X0_9BACL</name>
<dbReference type="Proteomes" id="UP000677918">
    <property type="component" value="Unassembled WGS sequence"/>
</dbReference>
<dbReference type="EMBL" id="BOVK01000015">
    <property type="protein sequence ID" value="GIQ68510.1"/>
    <property type="molecule type" value="Genomic_DNA"/>
</dbReference>
<dbReference type="AlphaFoldDB" id="A0A8J4M1X0"/>
<evidence type="ECO:0000313" key="2">
    <source>
        <dbReference type="Proteomes" id="UP000677918"/>
    </source>
</evidence>
<protein>
    <recommendedName>
        <fullName evidence="3">Nucleoside-diphosphate sugar epimerase</fullName>
    </recommendedName>
</protein>
<keyword evidence="2" id="KW-1185">Reference proteome</keyword>